<gene>
    <name evidence="7" type="ORF">ABOD76_12230</name>
</gene>
<evidence type="ECO:0000259" key="6">
    <source>
        <dbReference type="PROSITE" id="PS51194"/>
    </source>
</evidence>
<evidence type="ECO:0000256" key="4">
    <source>
        <dbReference type="ARBA" id="ARBA00022840"/>
    </source>
</evidence>
<evidence type="ECO:0000256" key="2">
    <source>
        <dbReference type="ARBA" id="ARBA00022801"/>
    </source>
</evidence>
<evidence type="ECO:0000259" key="5">
    <source>
        <dbReference type="PROSITE" id="PS51192"/>
    </source>
</evidence>
<dbReference type="GO" id="GO:0004386">
    <property type="term" value="F:helicase activity"/>
    <property type="evidence" value="ECO:0007669"/>
    <property type="project" value="UniProtKB-KW"/>
</dbReference>
<dbReference type="Gene3D" id="3.40.50.300">
    <property type="entry name" value="P-loop containing nucleotide triphosphate hydrolases"/>
    <property type="match status" value="2"/>
</dbReference>
<evidence type="ECO:0000313" key="7">
    <source>
        <dbReference type="EMBL" id="XBV87037.1"/>
    </source>
</evidence>
<evidence type="ECO:0000256" key="3">
    <source>
        <dbReference type="ARBA" id="ARBA00022806"/>
    </source>
</evidence>
<keyword evidence="3 7" id="KW-0347">Helicase</keyword>
<feature type="domain" description="Helicase C-terminal" evidence="6">
    <location>
        <begin position="223"/>
        <end position="380"/>
    </location>
</feature>
<dbReference type="EMBL" id="CP158299">
    <property type="protein sequence ID" value="XBV87037.1"/>
    <property type="molecule type" value="Genomic_DNA"/>
</dbReference>
<dbReference type="GO" id="GO:0016787">
    <property type="term" value="F:hydrolase activity"/>
    <property type="evidence" value="ECO:0007669"/>
    <property type="project" value="UniProtKB-KW"/>
</dbReference>
<dbReference type="Pfam" id="PF00270">
    <property type="entry name" value="DEAD"/>
    <property type="match status" value="1"/>
</dbReference>
<dbReference type="PANTHER" id="PTHR47961">
    <property type="entry name" value="DNA POLYMERASE THETA, PUTATIVE (AFU_ORTHOLOGUE AFUA_1G05260)-RELATED"/>
    <property type="match status" value="1"/>
</dbReference>
<dbReference type="SMART" id="SM00487">
    <property type="entry name" value="DEXDc"/>
    <property type="match status" value="1"/>
</dbReference>
<dbReference type="GO" id="GO:0005524">
    <property type="term" value="F:ATP binding"/>
    <property type="evidence" value="ECO:0007669"/>
    <property type="project" value="UniProtKB-KW"/>
</dbReference>
<dbReference type="AlphaFoldDB" id="A0AAU7UEY7"/>
<dbReference type="GO" id="GO:0003676">
    <property type="term" value="F:nucleic acid binding"/>
    <property type="evidence" value="ECO:0007669"/>
    <property type="project" value="InterPro"/>
</dbReference>
<dbReference type="RefSeq" id="WP_350245144.1">
    <property type="nucleotide sequence ID" value="NZ_CP158299.1"/>
</dbReference>
<dbReference type="PANTHER" id="PTHR47961:SF10">
    <property type="entry name" value="ATP-DEPENDENT DNA HELICASE HEL308"/>
    <property type="match status" value="1"/>
</dbReference>
<dbReference type="InterPro" id="IPR027417">
    <property type="entry name" value="P-loop_NTPase"/>
</dbReference>
<name>A0AAU7UEY7_9DEIO</name>
<dbReference type="PROSITE" id="PS51192">
    <property type="entry name" value="HELICASE_ATP_BIND_1"/>
    <property type="match status" value="1"/>
</dbReference>
<dbReference type="InterPro" id="IPR001650">
    <property type="entry name" value="Helicase_C-like"/>
</dbReference>
<sequence length="738" mass="81068">MLQPVQQAALEAGLIGSAQRRNFIVSAPTNAGKTLVGDLACLDALRQGQRAVLLEPLRALAQEKHEEWVARITQLRTLLGRDIRVTLSTGDYRLEDEHFTDLPATGELIVATPEKLEALLRRPEHQAWFEGIGVVVVDEAHLISNPRRGPTLELLLSRLKAMPSPPRFVLLSGTVGNTDAAQAWLAPCEVVRVTQRTSPLSLSVLPVPPLPEGKADDVATEWLQTQLLDPAHRALVFVYQTASAEKLARHLCTALGTEVASAYHARLPKVQRDAVRAAFLSGETRVVVSTTALAMGLNLPCTHVLVRDAAFPGVGRVEVDTLLQMLGRAGRGQTPGTGAVVVKSTDGWEAEELRHALHHPQFADLTSAFDRLDNSERGPAEQVVATLLAAQVNPVPAANLEDLLRHSLGGPRLAGQVRGALAWLERQKLAYRESPMPGAVGGPVRFALTLLGRRTVRAVVPLPFAAGYAQLLRDLMLTEASDDLLEHWRPMDTLLLLNLLHERPPNLGWRFSEALVQKVDSWCEEFGADAPLLARYMRGAPETSRADELLGSLGIAPAGRKGKAEARKLAYLGLARAAVLFERSRGRAVGDVELRWSIKNLAGLEERWRDDLLWLLGGLGHLLDVHCFYFYLREHCAANDARVRRVKVALKRQRRQTYGLIEGLKRCSPLGGLLDLIRKQQLGRKPKIGLTSLRKLEDAGVTDLNVLMGLTAADLHALGLRRDFAQQVVRFLQRRRAA</sequence>
<protein>
    <submittedName>
        <fullName evidence="7">DEAD/DEAH box helicase</fullName>
    </submittedName>
</protein>
<organism evidence="7">
    <name type="scientific">Deinococcus sonorensis KR-87</name>
    <dbReference type="NCBI Taxonomy" id="694439"/>
    <lineage>
        <taxon>Bacteria</taxon>
        <taxon>Thermotogati</taxon>
        <taxon>Deinococcota</taxon>
        <taxon>Deinococci</taxon>
        <taxon>Deinococcales</taxon>
        <taxon>Deinococcaceae</taxon>
        <taxon>Deinococcus</taxon>
    </lineage>
</organism>
<keyword evidence="1" id="KW-0547">Nucleotide-binding</keyword>
<dbReference type="Pfam" id="PF00271">
    <property type="entry name" value="Helicase_C"/>
    <property type="match status" value="1"/>
</dbReference>
<keyword evidence="2" id="KW-0378">Hydrolase</keyword>
<proteinExistence type="predicted"/>
<feature type="domain" description="Helicase ATP-binding" evidence="5">
    <location>
        <begin position="14"/>
        <end position="193"/>
    </location>
</feature>
<reference evidence="7" key="1">
    <citation type="submission" date="2024-06" db="EMBL/GenBank/DDBJ databases">
        <title>Draft Genome Sequence of Deinococcus sonorensis Type Strain KR-87, a Biofilm Producing Representative of the Genus Deinococcus.</title>
        <authorList>
            <person name="Boren L.S."/>
            <person name="Grosso R.A."/>
            <person name="Hugenberg-Cox A.N."/>
            <person name="Hill J.T.E."/>
            <person name="Albert C.M."/>
            <person name="Tuohy J.M."/>
        </authorList>
    </citation>
    <scope>NUCLEOTIDE SEQUENCE</scope>
    <source>
        <strain evidence="7">KR-87</strain>
    </source>
</reference>
<dbReference type="InterPro" id="IPR050474">
    <property type="entry name" value="Hel308_SKI2-like"/>
</dbReference>
<dbReference type="InterPro" id="IPR014001">
    <property type="entry name" value="Helicase_ATP-bd"/>
</dbReference>
<evidence type="ECO:0000256" key="1">
    <source>
        <dbReference type="ARBA" id="ARBA00022741"/>
    </source>
</evidence>
<keyword evidence="4" id="KW-0067">ATP-binding</keyword>
<dbReference type="SMART" id="SM00490">
    <property type="entry name" value="HELICc"/>
    <property type="match status" value="1"/>
</dbReference>
<dbReference type="PROSITE" id="PS51194">
    <property type="entry name" value="HELICASE_CTER"/>
    <property type="match status" value="1"/>
</dbReference>
<dbReference type="InterPro" id="IPR011545">
    <property type="entry name" value="DEAD/DEAH_box_helicase_dom"/>
</dbReference>
<accession>A0AAU7UEY7</accession>
<dbReference type="KEGG" id="dsc:ABOD76_12230"/>
<dbReference type="SUPFAM" id="SSF52540">
    <property type="entry name" value="P-loop containing nucleoside triphosphate hydrolases"/>
    <property type="match status" value="1"/>
</dbReference>